<evidence type="ECO:0000256" key="1">
    <source>
        <dbReference type="ARBA" id="ARBA00023125"/>
    </source>
</evidence>
<keyword evidence="1" id="KW-0238">DNA-binding</keyword>
<proteinExistence type="predicted"/>
<dbReference type="SMART" id="SM00530">
    <property type="entry name" value="HTH_XRE"/>
    <property type="match status" value="2"/>
</dbReference>
<organism evidence="3 4">
    <name type="scientific">Clostridium tetani</name>
    <dbReference type="NCBI Taxonomy" id="1513"/>
    <lineage>
        <taxon>Bacteria</taxon>
        <taxon>Bacillati</taxon>
        <taxon>Bacillota</taxon>
        <taxon>Clostridia</taxon>
        <taxon>Eubacteriales</taxon>
        <taxon>Clostridiaceae</taxon>
        <taxon>Clostridium</taxon>
    </lineage>
</organism>
<dbReference type="Proteomes" id="UP001321763">
    <property type="component" value="Chromosome"/>
</dbReference>
<dbReference type="Gene3D" id="1.10.260.40">
    <property type="entry name" value="lambda repressor-like DNA-binding domains"/>
    <property type="match status" value="1"/>
</dbReference>
<dbReference type="PANTHER" id="PTHR46797:SF1">
    <property type="entry name" value="METHYLPHOSPHONATE SYNTHASE"/>
    <property type="match status" value="1"/>
</dbReference>
<evidence type="ECO:0000313" key="3">
    <source>
        <dbReference type="EMBL" id="BDR80657.1"/>
    </source>
</evidence>
<dbReference type="PANTHER" id="PTHR46797">
    <property type="entry name" value="HTH-TYPE TRANSCRIPTIONAL REGULATOR"/>
    <property type="match status" value="1"/>
</dbReference>
<sequence>MMTKTEKLKHIILSKYNSIREFARIAEIPSTTLTSALDKDIGGMAVDRFIKICEILNVDIKTLEPLEQNHDNLFKEEMTKYITTNKNMKEIINRIKTRRNKLMLSYQDLADKTGLSKSTLQRYETGAIKNMPLDKLGVLAKALNVSPAYLMGWEESVTNNDKEDTKKTTLLSNFNKLNDIGKDKVITYTKDLLDNNKYSIEKDHLLPIVMHTKDWEK</sequence>
<gene>
    <name evidence="3" type="ORF">K234311028_09030</name>
</gene>
<dbReference type="AlphaFoldDB" id="A0ABC8EEZ9"/>
<dbReference type="EMBL" id="AP026818">
    <property type="protein sequence ID" value="BDR80657.1"/>
    <property type="molecule type" value="Genomic_DNA"/>
</dbReference>
<dbReference type="InterPro" id="IPR001387">
    <property type="entry name" value="Cro/C1-type_HTH"/>
</dbReference>
<feature type="domain" description="HTH cro/C1-type" evidence="2">
    <location>
        <begin position="95"/>
        <end position="150"/>
    </location>
</feature>
<evidence type="ECO:0000259" key="2">
    <source>
        <dbReference type="PROSITE" id="PS50943"/>
    </source>
</evidence>
<protein>
    <recommendedName>
        <fullName evidence="2">HTH cro/C1-type domain-containing protein</fullName>
    </recommendedName>
</protein>
<dbReference type="PROSITE" id="PS50943">
    <property type="entry name" value="HTH_CROC1"/>
    <property type="match status" value="1"/>
</dbReference>
<dbReference type="InterPro" id="IPR050807">
    <property type="entry name" value="TransReg_Diox_bact_type"/>
</dbReference>
<accession>A0ABC8EEZ9</accession>
<evidence type="ECO:0000313" key="4">
    <source>
        <dbReference type="Proteomes" id="UP001321763"/>
    </source>
</evidence>
<dbReference type="GO" id="GO:0003677">
    <property type="term" value="F:DNA binding"/>
    <property type="evidence" value="ECO:0007669"/>
    <property type="project" value="UniProtKB-KW"/>
</dbReference>
<reference evidence="3 4" key="1">
    <citation type="submission" date="2022-09" db="EMBL/GenBank/DDBJ databases">
        <title>complete genome sequences of Clostridium tetani str. KHSU-234311-028 isolated from soil.</title>
        <authorList>
            <person name="Sekizuka T."/>
            <person name="Shitada C."/>
            <person name="Takahashi M."/>
            <person name="Kuroda M."/>
        </authorList>
    </citation>
    <scope>NUCLEOTIDE SEQUENCE [LARGE SCALE GENOMIC DNA]</scope>
    <source>
        <strain evidence="3 4">KHSU-234311-028</strain>
    </source>
</reference>
<dbReference type="SUPFAM" id="SSF47413">
    <property type="entry name" value="lambda repressor-like DNA-binding domains"/>
    <property type="match status" value="1"/>
</dbReference>
<dbReference type="Pfam" id="PF01381">
    <property type="entry name" value="HTH_3"/>
    <property type="match status" value="1"/>
</dbReference>
<dbReference type="InterPro" id="IPR010982">
    <property type="entry name" value="Lambda_DNA-bd_dom_sf"/>
</dbReference>
<name>A0ABC8EEZ9_CLOTA</name>
<dbReference type="CDD" id="cd00093">
    <property type="entry name" value="HTH_XRE"/>
    <property type="match status" value="2"/>
</dbReference>